<dbReference type="Gene3D" id="3.10.100.10">
    <property type="entry name" value="Mannose-Binding Protein A, subunit A"/>
    <property type="match status" value="2"/>
</dbReference>
<dbReference type="AlphaFoldDB" id="A0AAF3F2A1"/>
<dbReference type="SUPFAM" id="SSF56436">
    <property type="entry name" value="C-type lectin-like"/>
    <property type="match status" value="2"/>
</dbReference>
<accession>A0AAF3F2A1</accession>
<dbReference type="PANTHER" id="PTHR22803">
    <property type="entry name" value="MANNOSE, PHOSPHOLIPASE, LECTIN RECEPTOR RELATED"/>
    <property type="match status" value="1"/>
</dbReference>
<dbReference type="InterPro" id="IPR001304">
    <property type="entry name" value="C-type_lectin-like"/>
</dbReference>
<evidence type="ECO:0000313" key="3">
    <source>
        <dbReference type="WBParaSite" id="MBELARI_LOCUS20683"/>
    </source>
</evidence>
<dbReference type="CDD" id="cd00037">
    <property type="entry name" value="CLECT"/>
    <property type="match status" value="2"/>
</dbReference>
<dbReference type="Proteomes" id="UP000887575">
    <property type="component" value="Unassembled WGS sequence"/>
</dbReference>
<dbReference type="InterPro" id="IPR016187">
    <property type="entry name" value="CTDL_fold"/>
</dbReference>
<protein>
    <recommendedName>
        <fullName evidence="1">C-type lectin domain-containing protein</fullName>
    </recommendedName>
</protein>
<keyword evidence="2" id="KW-1185">Reference proteome</keyword>
<dbReference type="WBParaSite" id="MBELARI_LOCUS20683">
    <property type="protein sequence ID" value="MBELARI_LOCUS20683"/>
    <property type="gene ID" value="MBELARI_LOCUS20683"/>
</dbReference>
<evidence type="ECO:0000259" key="1">
    <source>
        <dbReference type="PROSITE" id="PS50041"/>
    </source>
</evidence>
<dbReference type="Pfam" id="PF00059">
    <property type="entry name" value="Lectin_C"/>
    <property type="match status" value="2"/>
</dbReference>
<dbReference type="PROSITE" id="PS50041">
    <property type="entry name" value="C_TYPE_LECTIN_2"/>
    <property type="match status" value="2"/>
</dbReference>
<organism evidence="2 3">
    <name type="scientific">Mesorhabditis belari</name>
    <dbReference type="NCBI Taxonomy" id="2138241"/>
    <lineage>
        <taxon>Eukaryota</taxon>
        <taxon>Metazoa</taxon>
        <taxon>Ecdysozoa</taxon>
        <taxon>Nematoda</taxon>
        <taxon>Chromadorea</taxon>
        <taxon>Rhabditida</taxon>
        <taxon>Rhabditina</taxon>
        <taxon>Rhabditomorpha</taxon>
        <taxon>Rhabditoidea</taxon>
        <taxon>Rhabditidae</taxon>
        <taxon>Mesorhabditinae</taxon>
        <taxon>Mesorhabditis</taxon>
    </lineage>
</organism>
<evidence type="ECO:0000313" key="2">
    <source>
        <dbReference type="Proteomes" id="UP000887575"/>
    </source>
</evidence>
<proteinExistence type="predicted"/>
<dbReference type="SMART" id="SM00034">
    <property type="entry name" value="CLECT"/>
    <property type="match status" value="2"/>
</dbReference>
<feature type="domain" description="C-type lectin" evidence="1">
    <location>
        <begin position="24"/>
        <end position="129"/>
    </location>
</feature>
<reference evidence="3" key="1">
    <citation type="submission" date="2024-02" db="UniProtKB">
        <authorList>
            <consortium name="WormBaseParasite"/>
        </authorList>
    </citation>
    <scope>IDENTIFICATION</scope>
</reference>
<name>A0AAF3F2A1_9BILA</name>
<dbReference type="InterPro" id="IPR050111">
    <property type="entry name" value="C-type_lectin/snaclec_domain"/>
</dbReference>
<sequence>MSSRTSLIERFMGLRQSIPIHNVNYEMANDLCKSMSSHLVTVENEEKNALVLELTKSGILSESFSTQTLLGAKKRKSLKLTWSHGLINNFTKWVDEKMIEENDERKCVAMITDNAEKWIDSLWMTVPCETMQRISLNECVHPQKSTIVQTPISIKTGCPEGWFHSRHFKSCYKSVYNVNFDEATAICRSVNGELVTVNNDLKNLLVLELTKADKMIDLFYGNVIIGAKKGDNETLIWSNGKPNAYKRWSPREPNGGNVERCVNMYTDETIGYKGDLSGISRWNDFPCDQRQRVALCEMNILK</sequence>
<feature type="domain" description="C-type lectin" evidence="1">
    <location>
        <begin position="167"/>
        <end position="290"/>
    </location>
</feature>
<dbReference type="InterPro" id="IPR016186">
    <property type="entry name" value="C-type_lectin-like/link_sf"/>
</dbReference>